<keyword evidence="3 4" id="KW-0663">Pyridoxal phosphate</keyword>
<dbReference type="SUPFAM" id="SSF53383">
    <property type="entry name" value="PLP-dependent transferases"/>
    <property type="match status" value="1"/>
</dbReference>
<dbReference type="PANTHER" id="PTHR45744">
    <property type="entry name" value="TYROSINE AMINOTRANSFERASE"/>
    <property type="match status" value="1"/>
</dbReference>
<organism evidence="7 9">
    <name type="scientific">Momordica charantia</name>
    <name type="common">Bitter gourd</name>
    <name type="synonym">Balsam pear</name>
    <dbReference type="NCBI Taxonomy" id="3673"/>
    <lineage>
        <taxon>Eukaryota</taxon>
        <taxon>Viridiplantae</taxon>
        <taxon>Streptophyta</taxon>
        <taxon>Embryophyta</taxon>
        <taxon>Tracheophyta</taxon>
        <taxon>Spermatophyta</taxon>
        <taxon>Magnoliopsida</taxon>
        <taxon>eudicotyledons</taxon>
        <taxon>Gunneridae</taxon>
        <taxon>Pentapetalae</taxon>
        <taxon>rosids</taxon>
        <taxon>fabids</taxon>
        <taxon>Cucurbitales</taxon>
        <taxon>Cucurbitaceae</taxon>
        <taxon>Momordiceae</taxon>
        <taxon>Momordica</taxon>
    </lineage>
</organism>
<dbReference type="Gene3D" id="3.90.1150.10">
    <property type="entry name" value="Aspartate Aminotransferase, domain 1"/>
    <property type="match status" value="1"/>
</dbReference>
<keyword evidence="8 9" id="KW-0808">Transferase</keyword>
<evidence type="ECO:0000256" key="4">
    <source>
        <dbReference type="PIRNR" id="PIRNR000517"/>
    </source>
</evidence>
<dbReference type="InterPro" id="IPR015421">
    <property type="entry name" value="PyrdxlP-dep_Trfase_major"/>
</dbReference>
<dbReference type="GO" id="GO:0006572">
    <property type="term" value="P:L-tyrosine catabolic process"/>
    <property type="evidence" value="ECO:0007669"/>
    <property type="project" value="TreeGrafter"/>
</dbReference>
<dbReference type="GO" id="GO:0030170">
    <property type="term" value="F:pyridoxal phosphate binding"/>
    <property type="evidence" value="ECO:0007669"/>
    <property type="project" value="InterPro"/>
</dbReference>
<dbReference type="InterPro" id="IPR015422">
    <property type="entry name" value="PyrdxlP-dep_Trfase_small"/>
</dbReference>
<evidence type="ECO:0000256" key="1">
    <source>
        <dbReference type="ARBA" id="ARBA00001933"/>
    </source>
</evidence>
<dbReference type="KEGG" id="mcha:111017967"/>
<protein>
    <submittedName>
        <fullName evidence="8 9">Probable aminotransferase TAT2</fullName>
    </submittedName>
</protein>
<dbReference type="NCBIfam" id="TIGR01265">
    <property type="entry name" value="tyr_nico_aTase"/>
    <property type="match status" value="1"/>
</dbReference>
<keyword evidence="8 9" id="KW-0032">Aminotransferase</keyword>
<dbReference type="InterPro" id="IPR015424">
    <property type="entry name" value="PyrdxlP-dep_Trfase"/>
</dbReference>
<dbReference type="AlphaFoldDB" id="A0A6J1D8B8"/>
<dbReference type="PANTHER" id="PTHR45744:SF11">
    <property type="entry name" value="TYROSINE AMINOTRANSFERASE"/>
    <property type="match status" value="1"/>
</dbReference>
<dbReference type="CDD" id="cd00609">
    <property type="entry name" value="AAT_like"/>
    <property type="match status" value="1"/>
</dbReference>
<evidence type="ECO:0000313" key="7">
    <source>
        <dbReference type="Proteomes" id="UP000504603"/>
    </source>
</evidence>
<evidence type="ECO:0000313" key="10">
    <source>
        <dbReference type="RefSeq" id="XP_022149563.1"/>
    </source>
</evidence>
<dbReference type="FunFam" id="3.40.640.10:FF:000048">
    <property type="entry name" value="tyrosine aminotransferase"/>
    <property type="match status" value="1"/>
</dbReference>
<evidence type="ECO:0000259" key="6">
    <source>
        <dbReference type="Pfam" id="PF00155"/>
    </source>
</evidence>
<dbReference type="RefSeq" id="XP_022149563.1">
    <property type="nucleotide sequence ID" value="XM_022293871.1"/>
</dbReference>
<reference evidence="8 9" key="1">
    <citation type="submission" date="2025-04" db="UniProtKB">
        <authorList>
            <consortium name="RefSeq"/>
        </authorList>
    </citation>
    <scope>IDENTIFICATION</scope>
    <source>
        <strain evidence="8 9">OHB3-1</strain>
    </source>
</reference>
<dbReference type="RefSeq" id="XP_022149561.1">
    <property type="nucleotide sequence ID" value="XM_022293869.1"/>
</dbReference>
<evidence type="ECO:0000256" key="2">
    <source>
        <dbReference type="ARBA" id="ARBA00007441"/>
    </source>
</evidence>
<dbReference type="Gene3D" id="3.40.640.10">
    <property type="entry name" value="Type I PLP-dependent aspartate aminotransferase-like (Major domain)"/>
    <property type="match status" value="1"/>
</dbReference>
<dbReference type="InterPro" id="IPR004839">
    <property type="entry name" value="Aminotransferase_I/II_large"/>
</dbReference>
<comment type="cofactor">
    <cofactor evidence="1 4 5">
        <name>pyridoxal 5'-phosphate</name>
        <dbReference type="ChEBI" id="CHEBI:597326"/>
    </cofactor>
</comment>
<accession>A0A6J1D8B8</accession>
<feature type="modified residue" description="N6-(pyridoxal phosphate)lysine" evidence="5">
    <location>
        <position position="252"/>
    </location>
</feature>
<feature type="domain" description="Aminotransferase class I/classII large" evidence="6">
    <location>
        <begin position="43"/>
        <end position="408"/>
    </location>
</feature>
<gene>
    <name evidence="8 9 10" type="primary">LOC111017967</name>
</gene>
<dbReference type="RefSeq" id="XP_022149562.1">
    <property type="nucleotide sequence ID" value="XM_022293870.1"/>
</dbReference>
<dbReference type="GO" id="GO:0004838">
    <property type="term" value="F:L-tyrosine-2-oxoglutarate transaminase activity"/>
    <property type="evidence" value="ECO:0007669"/>
    <property type="project" value="TreeGrafter"/>
</dbReference>
<evidence type="ECO:0000313" key="8">
    <source>
        <dbReference type="RefSeq" id="XP_022149561.1"/>
    </source>
</evidence>
<dbReference type="FunFam" id="3.90.1150.10:FF:000040">
    <property type="entry name" value="Tyrosine aminotransferase"/>
    <property type="match status" value="1"/>
</dbReference>
<dbReference type="GeneID" id="111017967"/>
<keyword evidence="7" id="KW-1185">Reference proteome</keyword>
<name>A0A6J1D8B8_MOMCH</name>
<dbReference type="PIRSF" id="PIRSF000517">
    <property type="entry name" value="Tyr_transaminase"/>
    <property type="match status" value="1"/>
</dbReference>
<sequence>MEKGSRKWRFESNSDLFKPPGISANVVSTRLMQSLNDEDKRVVIPLGHGDTSSVPCYRTAAAAEDAIVNAVRSDEFKRYSPTLGIPEARRAVADHLSRDLPFSVAADDVYLTSGCIQGIQTILTVLSSSPGANILLPRPGFPVYELRAAFAHLETRHFDLIPQKDWEVDLDAIEALADEKTVALVVVNPGNPCGSVYTREHLQKIAETARKLGVLVISDEVYANLTFGCNPFVPMGAFSSIAPVITLGSISKRCVVPGWRFGWLVANDPHGILHHSGIVERIKNYISFAMVPATIIQAAIPQILETTKEDFFSSINNLLREAADTFCEGLKEIPCISCTNKPEGSMFMMVKLDPSLLEGIEDDIEFCVQLAREESVIILPGAVFGLKNWLRISFALDIATLEDGLRRLKAFCQRHVRSSKA</sequence>
<evidence type="ECO:0000313" key="9">
    <source>
        <dbReference type="RefSeq" id="XP_022149562.1"/>
    </source>
</evidence>
<dbReference type="Proteomes" id="UP000504603">
    <property type="component" value="Unplaced"/>
</dbReference>
<evidence type="ECO:0000256" key="3">
    <source>
        <dbReference type="ARBA" id="ARBA00022898"/>
    </source>
</evidence>
<dbReference type="Pfam" id="PF00155">
    <property type="entry name" value="Aminotran_1_2"/>
    <property type="match status" value="1"/>
</dbReference>
<comment type="similarity">
    <text evidence="2 4">Belongs to the class-I pyridoxal-phosphate-dependent aminotransferase family.</text>
</comment>
<dbReference type="OrthoDB" id="7042322at2759"/>
<dbReference type="InterPro" id="IPR005958">
    <property type="entry name" value="TyrNic_aminoTrfase"/>
</dbReference>
<evidence type="ECO:0000256" key="5">
    <source>
        <dbReference type="PIRSR" id="PIRSR000517-1"/>
    </source>
</evidence>
<proteinExistence type="inferred from homology"/>